<dbReference type="RefSeq" id="XP_028477568.1">
    <property type="nucleotide sequence ID" value="XM_028621116.1"/>
</dbReference>
<comment type="caution">
    <text evidence="2">The sequence shown here is derived from an EMBL/GenBank/DDBJ whole genome shotgun (WGS) entry which is preliminary data.</text>
</comment>
<protein>
    <submittedName>
        <fullName evidence="2">Uncharacterized protein</fullName>
    </submittedName>
</protein>
<dbReference type="EMBL" id="RSCE01000003">
    <property type="protein sequence ID" value="RSH84120.1"/>
    <property type="molecule type" value="Genomic_DNA"/>
</dbReference>
<evidence type="ECO:0000313" key="2">
    <source>
        <dbReference type="EMBL" id="RSH84120.1"/>
    </source>
</evidence>
<keyword evidence="3" id="KW-1185">Reference proteome</keyword>
<gene>
    <name evidence="2" type="ORF">EHS24_005621</name>
</gene>
<name>A0A427XZ54_9TREE</name>
<accession>A0A427XZ54</accession>
<feature type="region of interest" description="Disordered" evidence="1">
    <location>
        <begin position="1"/>
        <end position="36"/>
    </location>
</feature>
<dbReference type="GeneID" id="39590164"/>
<evidence type="ECO:0000313" key="3">
    <source>
        <dbReference type="Proteomes" id="UP000279236"/>
    </source>
</evidence>
<sequence length="95" mass="10415">MPIVPAPQSTLAWRPPIARPERPPKPNTQSEHSIARQCKGNQLYVNRWGPDWQLEGPSELTGILGAPGNQPASLLAAPEQRRRMVELSPFTGVGI</sequence>
<evidence type="ECO:0000256" key="1">
    <source>
        <dbReference type="SAM" id="MobiDB-lite"/>
    </source>
</evidence>
<organism evidence="2 3">
    <name type="scientific">Apiotrichum porosum</name>
    <dbReference type="NCBI Taxonomy" id="105984"/>
    <lineage>
        <taxon>Eukaryota</taxon>
        <taxon>Fungi</taxon>
        <taxon>Dikarya</taxon>
        <taxon>Basidiomycota</taxon>
        <taxon>Agaricomycotina</taxon>
        <taxon>Tremellomycetes</taxon>
        <taxon>Trichosporonales</taxon>
        <taxon>Trichosporonaceae</taxon>
        <taxon>Apiotrichum</taxon>
    </lineage>
</organism>
<reference evidence="2 3" key="1">
    <citation type="submission" date="2018-11" db="EMBL/GenBank/DDBJ databases">
        <title>Genome sequence of Apiotrichum porosum DSM 27194.</title>
        <authorList>
            <person name="Aliyu H."/>
            <person name="Gorte O."/>
            <person name="Ochsenreither K."/>
        </authorList>
    </citation>
    <scope>NUCLEOTIDE SEQUENCE [LARGE SCALE GENOMIC DNA]</scope>
    <source>
        <strain evidence="2 3">DSM 27194</strain>
    </source>
</reference>
<dbReference type="Proteomes" id="UP000279236">
    <property type="component" value="Unassembled WGS sequence"/>
</dbReference>
<dbReference type="AlphaFoldDB" id="A0A427XZ54"/>
<proteinExistence type="predicted"/>